<feature type="domain" description="Putative Flp pilus-assembly TadG-like N-terminal" evidence="2">
    <location>
        <begin position="9"/>
        <end position="52"/>
    </location>
</feature>
<accession>A0A511H8Q0</accession>
<dbReference type="InterPro" id="IPR028087">
    <property type="entry name" value="Tad_N"/>
</dbReference>
<dbReference type="EMBL" id="BJVY01000007">
    <property type="protein sequence ID" value="GEL69917.1"/>
    <property type="molecule type" value="Genomic_DNA"/>
</dbReference>
<dbReference type="RefSeq" id="WP_090486828.1">
    <property type="nucleotide sequence ID" value="NZ_BJVY01000007.1"/>
</dbReference>
<name>A0A511H8Q0_9BACT</name>
<dbReference type="Pfam" id="PF13400">
    <property type="entry name" value="Tad"/>
    <property type="match status" value="1"/>
</dbReference>
<evidence type="ECO:0000313" key="5">
    <source>
        <dbReference type="Proteomes" id="UP000198717"/>
    </source>
</evidence>
<feature type="region of interest" description="Disordered" evidence="1">
    <location>
        <begin position="348"/>
        <end position="374"/>
    </location>
</feature>
<reference evidence="3 6" key="2">
    <citation type="submission" date="2019-07" db="EMBL/GenBank/DDBJ databases">
        <title>Whole genome shotgun sequence of Myxococcus virescens NBRC 100334.</title>
        <authorList>
            <person name="Hosoyama A."/>
            <person name="Uohara A."/>
            <person name="Ohji S."/>
            <person name="Ichikawa N."/>
        </authorList>
    </citation>
    <scope>NUCLEOTIDE SEQUENCE [LARGE SCALE GENOMIC DNA]</scope>
    <source>
        <strain evidence="3 6">NBRC 100334</strain>
    </source>
</reference>
<evidence type="ECO:0000313" key="3">
    <source>
        <dbReference type="EMBL" id="GEL69917.1"/>
    </source>
</evidence>
<evidence type="ECO:0000313" key="4">
    <source>
        <dbReference type="EMBL" id="SDD52243.1"/>
    </source>
</evidence>
<sequence length="538" mass="59002">MTHKLLSRGQTLVLFALTLLLLTLLVTLTLSFGSKVKEKMEVQAAADAAAYSQAATTARVFNEMALMSRAQIGHLVSKAAVNSLIDWSSYYRAQIGATRNAYTIAMLPYIALLPCCIPYSGCSSFCRCAIQGVRDITRSQNALSRYDRTEIAPQWDQLERPAAQRALRLSQAAQQMFVVGQVVQYGRMMLELNNQSAANDIIDSAGAGSRWAGELRVDGVSTTRREVTPYLGAVAWPNLINGHHVYAAMGSRGHSFVANRGIYPTDDWLVTAGIQRRLTTPDTVMIQGDGSTYWARTPLHGTYLGTTDTYSIADDHGLAFVTFARGRSPCPTQTFGVGVAESLLIASDSSDPRDRHRWSPRLGTGDQEPAQTRHNMGTCYGRNRMGCPSVWPMFVDYNGVKVMDKDDNWGQPKNFAVIQRDYAVRGTQADPWNLLFRFRFGGTDSGFDNSGLVLGPAGGGLNISRQTAVSTGLAYYHRREHWREPPNLLNPYWRATLVPATVDSSGAEDFVDELNGAGVGWAAEAYEALRAQGYRGGP</sequence>
<evidence type="ECO:0000256" key="1">
    <source>
        <dbReference type="SAM" id="MobiDB-lite"/>
    </source>
</evidence>
<dbReference type="AlphaFoldDB" id="A0A511H8Q0"/>
<keyword evidence="5" id="KW-1185">Reference proteome</keyword>
<reference evidence="4 5" key="1">
    <citation type="submission" date="2016-10" db="EMBL/GenBank/DDBJ databases">
        <authorList>
            <person name="Varghese N."/>
            <person name="Submissions S."/>
        </authorList>
    </citation>
    <scope>NUCLEOTIDE SEQUENCE [LARGE SCALE GENOMIC DNA]</scope>
    <source>
        <strain evidence="4 5">DSM 2260</strain>
    </source>
</reference>
<evidence type="ECO:0000313" key="6">
    <source>
        <dbReference type="Proteomes" id="UP000321224"/>
    </source>
</evidence>
<organism evidence="3 6">
    <name type="scientific">Myxococcus virescens</name>
    <dbReference type="NCBI Taxonomy" id="83456"/>
    <lineage>
        <taxon>Bacteria</taxon>
        <taxon>Pseudomonadati</taxon>
        <taxon>Myxococcota</taxon>
        <taxon>Myxococcia</taxon>
        <taxon>Myxococcales</taxon>
        <taxon>Cystobacterineae</taxon>
        <taxon>Myxococcaceae</taxon>
        <taxon>Myxococcus</taxon>
    </lineage>
</organism>
<gene>
    <name evidence="3" type="ORF">MVI01_17010</name>
    <name evidence="4" type="ORF">SAMN04488504_1011258</name>
</gene>
<protein>
    <submittedName>
        <fullName evidence="4">Flp pilus-assembly TadE/G-like</fullName>
    </submittedName>
</protein>
<comment type="caution">
    <text evidence="3">The sequence shown here is derived from an EMBL/GenBank/DDBJ whole genome shotgun (WGS) entry which is preliminary data.</text>
</comment>
<evidence type="ECO:0000259" key="2">
    <source>
        <dbReference type="Pfam" id="PF13400"/>
    </source>
</evidence>
<proteinExistence type="predicted"/>
<dbReference type="EMBL" id="FNAJ01000001">
    <property type="protein sequence ID" value="SDD52243.1"/>
    <property type="molecule type" value="Genomic_DNA"/>
</dbReference>
<dbReference type="Proteomes" id="UP000198717">
    <property type="component" value="Unassembled WGS sequence"/>
</dbReference>
<dbReference type="Proteomes" id="UP000321224">
    <property type="component" value="Unassembled WGS sequence"/>
</dbReference>